<comment type="caution">
    <text evidence="2">The sequence shown here is derived from an EMBL/GenBank/DDBJ whole genome shotgun (WGS) entry which is preliminary data.</text>
</comment>
<dbReference type="Proteomes" id="UP000821866">
    <property type="component" value="Chromosome 1"/>
</dbReference>
<sequence>MRPIAFEKADGARVTPTRSEPRKPSASPMLEAEHPGSAARRLCITEDFHGRPWDKHLAIMSWYWDVVRQCWTLLPPLAWSHPYALPLWTTEPCISGGPRGASSTSIDLDATSRKSSAPSGGDVTRAVFFDGRSLAATFANYRHEAYLGPDIFRWQLWGPLTRSFLEVWQLGLVGMA</sequence>
<gene>
    <name evidence="2" type="ORF">HPB51_014383</name>
</gene>
<organism evidence="2 3">
    <name type="scientific">Rhipicephalus microplus</name>
    <name type="common">Cattle tick</name>
    <name type="synonym">Boophilus microplus</name>
    <dbReference type="NCBI Taxonomy" id="6941"/>
    <lineage>
        <taxon>Eukaryota</taxon>
        <taxon>Metazoa</taxon>
        <taxon>Ecdysozoa</taxon>
        <taxon>Arthropoda</taxon>
        <taxon>Chelicerata</taxon>
        <taxon>Arachnida</taxon>
        <taxon>Acari</taxon>
        <taxon>Parasitiformes</taxon>
        <taxon>Ixodida</taxon>
        <taxon>Ixodoidea</taxon>
        <taxon>Ixodidae</taxon>
        <taxon>Rhipicephalinae</taxon>
        <taxon>Rhipicephalus</taxon>
        <taxon>Boophilus</taxon>
    </lineage>
</organism>
<dbReference type="EMBL" id="JABSTU010000001">
    <property type="protein sequence ID" value="KAH8041235.1"/>
    <property type="molecule type" value="Genomic_DNA"/>
</dbReference>
<reference evidence="2" key="1">
    <citation type="journal article" date="2020" name="Cell">
        <title>Large-Scale Comparative Analyses of Tick Genomes Elucidate Their Genetic Diversity and Vector Capacities.</title>
        <authorList>
            <consortium name="Tick Genome and Microbiome Consortium (TIGMIC)"/>
            <person name="Jia N."/>
            <person name="Wang J."/>
            <person name="Shi W."/>
            <person name="Du L."/>
            <person name="Sun Y."/>
            <person name="Zhan W."/>
            <person name="Jiang J.F."/>
            <person name="Wang Q."/>
            <person name="Zhang B."/>
            <person name="Ji P."/>
            <person name="Bell-Sakyi L."/>
            <person name="Cui X.M."/>
            <person name="Yuan T.T."/>
            <person name="Jiang B.G."/>
            <person name="Yang W.F."/>
            <person name="Lam T.T."/>
            <person name="Chang Q.C."/>
            <person name="Ding S.J."/>
            <person name="Wang X.J."/>
            <person name="Zhu J.G."/>
            <person name="Ruan X.D."/>
            <person name="Zhao L."/>
            <person name="Wei J.T."/>
            <person name="Ye R.Z."/>
            <person name="Que T.C."/>
            <person name="Du C.H."/>
            <person name="Zhou Y.H."/>
            <person name="Cheng J.X."/>
            <person name="Dai P.F."/>
            <person name="Guo W.B."/>
            <person name="Han X.H."/>
            <person name="Huang E.J."/>
            <person name="Li L.F."/>
            <person name="Wei W."/>
            <person name="Gao Y.C."/>
            <person name="Liu J.Z."/>
            <person name="Shao H.Z."/>
            <person name="Wang X."/>
            <person name="Wang C.C."/>
            <person name="Yang T.C."/>
            <person name="Huo Q.B."/>
            <person name="Li W."/>
            <person name="Chen H.Y."/>
            <person name="Chen S.E."/>
            <person name="Zhou L.G."/>
            <person name="Ni X.B."/>
            <person name="Tian J.H."/>
            <person name="Sheng Y."/>
            <person name="Liu T."/>
            <person name="Pan Y.S."/>
            <person name="Xia L.Y."/>
            <person name="Li J."/>
            <person name="Zhao F."/>
            <person name="Cao W.C."/>
        </authorList>
    </citation>
    <scope>NUCLEOTIDE SEQUENCE</scope>
    <source>
        <strain evidence="2">Rmic-2018</strain>
    </source>
</reference>
<protein>
    <submittedName>
        <fullName evidence="2">Uncharacterized protein</fullName>
    </submittedName>
</protein>
<evidence type="ECO:0000313" key="3">
    <source>
        <dbReference type="Proteomes" id="UP000821866"/>
    </source>
</evidence>
<proteinExistence type="predicted"/>
<name>A0A9J6F3I2_RHIMP</name>
<accession>A0A9J6F3I2</accession>
<reference evidence="2" key="2">
    <citation type="submission" date="2021-09" db="EMBL/GenBank/DDBJ databases">
        <authorList>
            <person name="Jia N."/>
            <person name="Wang J."/>
            <person name="Shi W."/>
            <person name="Du L."/>
            <person name="Sun Y."/>
            <person name="Zhan W."/>
            <person name="Jiang J."/>
            <person name="Wang Q."/>
            <person name="Zhang B."/>
            <person name="Ji P."/>
            <person name="Sakyi L.B."/>
            <person name="Cui X."/>
            <person name="Yuan T."/>
            <person name="Jiang B."/>
            <person name="Yang W."/>
            <person name="Lam T.T.-Y."/>
            <person name="Chang Q."/>
            <person name="Ding S."/>
            <person name="Wang X."/>
            <person name="Zhu J."/>
            <person name="Ruan X."/>
            <person name="Zhao L."/>
            <person name="Wei J."/>
            <person name="Que T."/>
            <person name="Du C."/>
            <person name="Cheng J."/>
            <person name="Dai P."/>
            <person name="Han X."/>
            <person name="Huang E."/>
            <person name="Gao Y."/>
            <person name="Liu J."/>
            <person name="Shao H."/>
            <person name="Ye R."/>
            <person name="Li L."/>
            <person name="Wei W."/>
            <person name="Wang X."/>
            <person name="Wang C."/>
            <person name="Huo Q."/>
            <person name="Li W."/>
            <person name="Guo W."/>
            <person name="Chen H."/>
            <person name="Chen S."/>
            <person name="Zhou L."/>
            <person name="Zhou L."/>
            <person name="Ni X."/>
            <person name="Tian J."/>
            <person name="Zhou Y."/>
            <person name="Sheng Y."/>
            <person name="Liu T."/>
            <person name="Pan Y."/>
            <person name="Xia L."/>
            <person name="Li J."/>
            <person name="Zhao F."/>
            <person name="Cao W."/>
        </authorList>
    </citation>
    <scope>NUCLEOTIDE SEQUENCE</scope>
    <source>
        <strain evidence="2">Rmic-2018</strain>
        <tissue evidence="2">Larvae</tissue>
    </source>
</reference>
<feature type="compositionally biased region" description="Basic and acidic residues" evidence="1">
    <location>
        <begin position="1"/>
        <end position="11"/>
    </location>
</feature>
<evidence type="ECO:0000313" key="2">
    <source>
        <dbReference type="EMBL" id="KAH8041235.1"/>
    </source>
</evidence>
<evidence type="ECO:0000256" key="1">
    <source>
        <dbReference type="SAM" id="MobiDB-lite"/>
    </source>
</evidence>
<keyword evidence="3" id="KW-1185">Reference proteome</keyword>
<feature type="region of interest" description="Disordered" evidence="1">
    <location>
        <begin position="1"/>
        <end position="34"/>
    </location>
</feature>
<dbReference type="AlphaFoldDB" id="A0A9J6F3I2"/>